<name>A0A317E0U8_9PROT</name>
<comment type="caution">
    <text evidence="4">The sequence shown here is derived from an EMBL/GenBank/DDBJ whole genome shotgun (WGS) entry which is preliminary data.</text>
</comment>
<evidence type="ECO:0000259" key="3">
    <source>
        <dbReference type="Pfam" id="PF00685"/>
    </source>
</evidence>
<evidence type="ECO:0000256" key="1">
    <source>
        <dbReference type="ARBA" id="ARBA00005771"/>
    </source>
</evidence>
<organism evidence="4 5">
    <name type="scientific">Zavarzinia aquatilis</name>
    <dbReference type="NCBI Taxonomy" id="2211142"/>
    <lineage>
        <taxon>Bacteria</taxon>
        <taxon>Pseudomonadati</taxon>
        <taxon>Pseudomonadota</taxon>
        <taxon>Alphaproteobacteria</taxon>
        <taxon>Rhodospirillales</taxon>
        <taxon>Zavarziniaceae</taxon>
        <taxon>Zavarzinia</taxon>
    </lineage>
</organism>
<dbReference type="SUPFAM" id="SSF52540">
    <property type="entry name" value="P-loop containing nucleoside triphosphate hydrolases"/>
    <property type="match status" value="1"/>
</dbReference>
<dbReference type="EMBL" id="QGLE01000010">
    <property type="protein sequence ID" value="PWR20271.1"/>
    <property type="molecule type" value="Genomic_DNA"/>
</dbReference>
<proteinExistence type="inferred from homology"/>
<evidence type="ECO:0000313" key="4">
    <source>
        <dbReference type="EMBL" id="PWR20271.1"/>
    </source>
</evidence>
<dbReference type="GO" id="GO:0008146">
    <property type="term" value="F:sulfotransferase activity"/>
    <property type="evidence" value="ECO:0007669"/>
    <property type="project" value="InterPro"/>
</dbReference>
<dbReference type="Pfam" id="PF00685">
    <property type="entry name" value="Sulfotransfer_1"/>
    <property type="match status" value="1"/>
</dbReference>
<dbReference type="Gene3D" id="3.40.50.300">
    <property type="entry name" value="P-loop containing nucleotide triphosphate hydrolases"/>
    <property type="match status" value="1"/>
</dbReference>
<protein>
    <submittedName>
        <fullName evidence="4">Sulfotransferase</fullName>
    </submittedName>
</protein>
<dbReference type="AlphaFoldDB" id="A0A317E0U8"/>
<dbReference type="RefSeq" id="WP_109907268.1">
    <property type="nucleotide sequence ID" value="NZ_QGLE01000010.1"/>
</dbReference>
<dbReference type="InterPro" id="IPR027417">
    <property type="entry name" value="P-loop_NTPase"/>
</dbReference>
<dbReference type="InterPro" id="IPR000863">
    <property type="entry name" value="Sulfotransferase_dom"/>
</dbReference>
<accession>A0A317E0U8</accession>
<keyword evidence="5" id="KW-1185">Reference proteome</keyword>
<reference evidence="4 5" key="1">
    <citation type="submission" date="2018-05" db="EMBL/GenBank/DDBJ databases">
        <title>Zavarzinia sp. HR-AS.</title>
        <authorList>
            <person name="Lee Y."/>
            <person name="Jeon C.O."/>
        </authorList>
    </citation>
    <scope>NUCLEOTIDE SEQUENCE [LARGE SCALE GENOMIC DNA]</scope>
    <source>
        <strain evidence="4 5">HR-AS</strain>
    </source>
</reference>
<evidence type="ECO:0000256" key="2">
    <source>
        <dbReference type="ARBA" id="ARBA00022679"/>
    </source>
</evidence>
<comment type="similarity">
    <text evidence="1">Belongs to the sulfotransferase 1 family.</text>
</comment>
<gene>
    <name evidence="4" type="ORF">DKG74_16460</name>
</gene>
<evidence type="ECO:0000313" key="5">
    <source>
        <dbReference type="Proteomes" id="UP000245461"/>
    </source>
</evidence>
<feature type="domain" description="Sulfotransferase" evidence="3">
    <location>
        <begin position="5"/>
        <end position="271"/>
    </location>
</feature>
<dbReference type="OrthoDB" id="9804504at2"/>
<keyword evidence="2 4" id="KW-0808">Transferase</keyword>
<sequence length="274" mass="30478">MGALIWLSSYPKSGNTWLRTFLHHLLINPPAPLPPDSLSRFTLGDNHRIWYDKAAGVSTVAFDEERISALRPRAQALMTGAFPDSVFVKTHSMVGVRHGVPLINMAVTAGAIYVVRDPRDVVISAADHYGLGLDDMLKQMADPAAVIGGNATQVQTWLGDWSGHVTGWTGQAGRGLLVVRYEDMEQKPLKTFGSIASFLGLRPPRDRLERAIRFSSFKVLQNQEAQHGFAERSKHSERFFRVGKSGQWRNVLDAAQIERIESEHGAVMKRFGYL</sequence>
<dbReference type="Proteomes" id="UP000245461">
    <property type="component" value="Unassembled WGS sequence"/>
</dbReference>
<dbReference type="PANTHER" id="PTHR11783">
    <property type="entry name" value="SULFOTRANSFERASE SULT"/>
    <property type="match status" value="1"/>
</dbReference>